<dbReference type="SMART" id="SM00054">
    <property type="entry name" value="EFh"/>
    <property type="match status" value="3"/>
</dbReference>
<keyword evidence="5" id="KW-0455">Luminescence</keyword>
<evidence type="ECO:0000313" key="8">
    <source>
        <dbReference type="EnsemblMetazoa" id="CLYHEMP003142.2"/>
    </source>
</evidence>
<reference evidence="8" key="1">
    <citation type="submission" date="2021-01" db="UniProtKB">
        <authorList>
            <consortium name="EnsemblMetazoa"/>
        </authorList>
    </citation>
    <scope>IDENTIFICATION</scope>
</reference>
<dbReference type="Pfam" id="PF13833">
    <property type="entry name" value="EF-hand_8"/>
    <property type="match status" value="1"/>
</dbReference>
<keyword evidence="6" id="KW-0599">Photoprotein</keyword>
<dbReference type="PROSITE" id="PS50222">
    <property type="entry name" value="EF_HAND_2"/>
    <property type="match status" value="3"/>
</dbReference>
<evidence type="ECO:0000256" key="4">
    <source>
        <dbReference type="ARBA" id="ARBA00022837"/>
    </source>
</evidence>
<dbReference type="Proteomes" id="UP000594262">
    <property type="component" value="Unplaced"/>
</dbReference>
<dbReference type="PRINTS" id="PR00450">
    <property type="entry name" value="RECOVERIN"/>
</dbReference>
<keyword evidence="9" id="KW-1185">Reference proteome</keyword>
<keyword evidence="4" id="KW-0106">Calcium</keyword>
<dbReference type="GeneID" id="136814388"/>
<evidence type="ECO:0000256" key="3">
    <source>
        <dbReference type="ARBA" id="ARBA00022737"/>
    </source>
</evidence>
<dbReference type="PROSITE" id="PS00018">
    <property type="entry name" value="EF_HAND_1"/>
    <property type="match status" value="1"/>
</dbReference>
<evidence type="ECO:0000313" key="9">
    <source>
        <dbReference type="Proteomes" id="UP000594262"/>
    </source>
</evidence>
<dbReference type="GO" id="GO:0005509">
    <property type="term" value="F:calcium ion binding"/>
    <property type="evidence" value="ECO:0007669"/>
    <property type="project" value="InterPro"/>
</dbReference>
<feature type="domain" description="EF-hand" evidence="7">
    <location>
        <begin position="176"/>
        <end position="211"/>
    </location>
</feature>
<organism evidence="8 9">
    <name type="scientific">Clytia hemisphaerica</name>
    <dbReference type="NCBI Taxonomy" id="252671"/>
    <lineage>
        <taxon>Eukaryota</taxon>
        <taxon>Metazoa</taxon>
        <taxon>Cnidaria</taxon>
        <taxon>Hydrozoa</taxon>
        <taxon>Hydroidolina</taxon>
        <taxon>Leptothecata</taxon>
        <taxon>Obeliida</taxon>
        <taxon>Clytiidae</taxon>
        <taxon>Clytia</taxon>
    </lineage>
</organism>
<dbReference type="Pfam" id="PF13499">
    <property type="entry name" value="EF-hand_7"/>
    <property type="match status" value="1"/>
</dbReference>
<dbReference type="InterPro" id="IPR011992">
    <property type="entry name" value="EF-hand-dom_pair"/>
</dbReference>
<dbReference type="InterPro" id="IPR028846">
    <property type="entry name" value="Recoverin"/>
</dbReference>
<proteinExistence type="inferred from homology"/>
<dbReference type="PANTHER" id="PTHR23055">
    <property type="entry name" value="CALCIUM BINDING PROTEINS"/>
    <property type="match status" value="1"/>
</dbReference>
<dbReference type="Gene3D" id="1.10.238.10">
    <property type="entry name" value="EF-hand"/>
    <property type="match status" value="1"/>
</dbReference>
<keyword evidence="2" id="KW-0479">Metal-binding</keyword>
<dbReference type="SUPFAM" id="SSF47473">
    <property type="entry name" value="EF-hand"/>
    <property type="match status" value="1"/>
</dbReference>
<evidence type="ECO:0000256" key="6">
    <source>
        <dbReference type="ARBA" id="ARBA00023262"/>
    </source>
</evidence>
<feature type="domain" description="EF-hand" evidence="7">
    <location>
        <begin position="129"/>
        <end position="164"/>
    </location>
</feature>
<dbReference type="InterPro" id="IPR002048">
    <property type="entry name" value="EF_hand_dom"/>
</dbReference>
<comment type="similarity">
    <text evidence="1">Belongs to the aequorin family.</text>
</comment>
<dbReference type="GO" id="GO:0008218">
    <property type="term" value="P:bioluminescence"/>
    <property type="evidence" value="ECO:0007669"/>
    <property type="project" value="UniProtKB-KW"/>
</dbReference>
<dbReference type="PANTHER" id="PTHR23055:SF167">
    <property type="entry name" value="EF-HAND DOMAIN-CONTAINING PROTEIN"/>
    <property type="match status" value="1"/>
</dbReference>
<protein>
    <recommendedName>
        <fullName evidence="7">EF-hand domain-containing protein</fullName>
    </recommendedName>
</protein>
<evidence type="ECO:0000256" key="2">
    <source>
        <dbReference type="ARBA" id="ARBA00022723"/>
    </source>
</evidence>
<evidence type="ECO:0000256" key="5">
    <source>
        <dbReference type="ARBA" id="ARBA00023223"/>
    </source>
</evidence>
<dbReference type="OrthoDB" id="191686at2759"/>
<dbReference type="EnsemblMetazoa" id="CLYHEMT003142.2">
    <property type="protein sequence ID" value="CLYHEMP003142.2"/>
    <property type="gene ID" value="CLYHEMG003142"/>
</dbReference>
<feature type="domain" description="EF-hand" evidence="7">
    <location>
        <begin position="93"/>
        <end position="128"/>
    </location>
</feature>
<sequence length="259" mass="29984">MGNIVHASFALKYAGSEDDNHSLSTIGREYKDDDRVPLHTYLDLGLDGLIRETNFTREEIQRMYRGFKQECPRGLLDEETFLAILNMLFPGGDPTLYCSRIFNTFDRRKTGKLTFEDFVIGLSNCLHGDSEKKLQWAFRVYDNEEKGYLLEDELFNVLTYIYNLIGIKIQDDEKEKLMEHTSGLFELLDIDSDGRISEEEFVNGCLKNHDMVEALTDYQPPVTDFTLESDNDSVRSYCCHLTNGRVKRRQRSKSKLAQV</sequence>
<dbReference type="CDD" id="cd00051">
    <property type="entry name" value="EFh"/>
    <property type="match status" value="1"/>
</dbReference>
<dbReference type="InterPro" id="IPR018247">
    <property type="entry name" value="EF_Hand_1_Ca_BS"/>
</dbReference>
<keyword evidence="3" id="KW-0677">Repeat</keyword>
<dbReference type="RefSeq" id="XP_066927027.1">
    <property type="nucleotide sequence ID" value="XM_067070926.1"/>
</dbReference>
<evidence type="ECO:0000256" key="1">
    <source>
        <dbReference type="ARBA" id="ARBA00007828"/>
    </source>
</evidence>
<evidence type="ECO:0000259" key="7">
    <source>
        <dbReference type="PROSITE" id="PS50222"/>
    </source>
</evidence>
<dbReference type="AlphaFoldDB" id="A0A7M5TXF5"/>
<name>A0A7M5TXF5_9CNID</name>
<accession>A0A7M5TXF5</accession>